<evidence type="ECO:0000313" key="3">
    <source>
        <dbReference type="Proteomes" id="UP001283361"/>
    </source>
</evidence>
<dbReference type="EMBL" id="JAWDGP010003792">
    <property type="protein sequence ID" value="KAK3770668.1"/>
    <property type="molecule type" value="Genomic_DNA"/>
</dbReference>
<comment type="caution">
    <text evidence="2">The sequence shown here is derived from an EMBL/GenBank/DDBJ whole genome shotgun (WGS) entry which is preliminary data.</text>
</comment>
<sequence>MSAATTIIVGDPSDIQDGSVEEERGGGSLAKKTIWCGCKLELKLGVGQLVKKCNDSTEMAELESPNPVSAAVASYPLIISPPNCSPFPSSEFVTRVCDQPLALPSSEFVTRVSHHPRQSLLLESPTIRERWRVN</sequence>
<evidence type="ECO:0000313" key="2">
    <source>
        <dbReference type="EMBL" id="KAK3770668.1"/>
    </source>
</evidence>
<feature type="region of interest" description="Disordered" evidence="1">
    <location>
        <begin position="1"/>
        <end position="24"/>
    </location>
</feature>
<proteinExistence type="predicted"/>
<accession>A0AAE1DIH4</accession>
<protein>
    <submittedName>
        <fullName evidence="2">Uncharacterized protein</fullName>
    </submittedName>
</protein>
<name>A0AAE1DIH4_9GAST</name>
<reference evidence="2" key="1">
    <citation type="journal article" date="2023" name="G3 (Bethesda)">
        <title>A reference genome for the long-term kleptoplast-retaining sea slug Elysia crispata morphotype clarki.</title>
        <authorList>
            <person name="Eastman K.E."/>
            <person name="Pendleton A.L."/>
            <person name="Shaikh M.A."/>
            <person name="Suttiyut T."/>
            <person name="Ogas R."/>
            <person name="Tomko P."/>
            <person name="Gavelis G."/>
            <person name="Widhalm J.R."/>
            <person name="Wisecaver J.H."/>
        </authorList>
    </citation>
    <scope>NUCLEOTIDE SEQUENCE</scope>
    <source>
        <strain evidence="2">ECLA1</strain>
    </source>
</reference>
<evidence type="ECO:0000256" key="1">
    <source>
        <dbReference type="SAM" id="MobiDB-lite"/>
    </source>
</evidence>
<dbReference type="Proteomes" id="UP001283361">
    <property type="component" value="Unassembled WGS sequence"/>
</dbReference>
<gene>
    <name evidence="2" type="ORF">RRG08_037861</name>
</gene>
<dbReference type="AlphaFoldDB" id="A0AAE1DIH4"/>
<keyword evidence="3" id="KW-1185">Reference proteome</keyword>
<organism evidence="2 3">
    <name type="scientific">Elysia crispata</name>
    <name type="common">lettuce slug</name>
    <dbReference type="NCBI Taxonomy" id="231223"/>
    <lineage>
        <taxon>Eukaryota</taxon>
        <taxon>Metazoa</taxon>
        <taxon>Spiralia</taxon>
        <taxon>Lophotrochozoa</taxon>
        <taxon>Mollusca</taxon>
        <taxon>Gastropoda</taxon>
        <taxon>Heterobranchia</taxon>
        <taxon>Euthyneura</taxon>
        <taxon>Panpulmonata</taxon>
        <taxon>Sacoglossa</taxon>
        <taxon>Placobranchoidea</taxon>
        <taxon>Plakobranchidae</taxon>
        <taxon>Elysia</taxon>
    </lineage>
</organism>